<protein>
    <submittedName>
        <fullName evidence="2">Pyridoxamine 5'-phosphate oxidase</fullName>
    </submittedName>
</protein>
<feature type="domain" description="Pyridoxamine 5'-phosphate oxidase N-terminal" evidence="1">
    <location>
        <begin position="27"/>
        <end position="119"/>
    </location>
</feature>
<dbReference type="Proteomes" id="UP000295388">
    <property type="component" value="Unassembled WGS sequence"/>
</dbReference>
<accession>A0A4R6KLS7</accession>
<name>A0A4R6KLS7_9ACTN</name>
<dbReference type="InterPro" id="IPR011576">
    <property type="entry name" value="Pyridox_Oxase_N"/>
</dbReference>
<reference evidence="2 3" key="1">
    <citation type="submission" date="2019-03" db="EMBL/GenBank/DDBJ databases">
        <title>Genomic Encyclopedia of Type Strains, Phase III (KMG-III): the genomes of soil and plant-associated and newly described type strains.</title>
        <authorList>
            <person name="Whitman W."/>
        </authorList>
    </citation>
    <scope>NUCLEOTIDE SEQUENCE [LARGE SCALE GENOMIC DNA]</scope>
    <source>
        <strain evidence="2 3">VKM Ac-2527</strain>
    </source>
</reference>
<dbReference type="SUPFAM" id="SSF50475">
    <property type="entry name" value="FMN-binding split barrel"/>
    <property type="match status" value="1"/>
</dbReference>
<evidence type="ECO:0000313" key="3">
    <source>
        <dbReference type="Proteomes" id="UP000295388"/>
    </source>
</evidence>
<comment type="caution">
    <text evidence="2">The sequence shown here is derived from an EMBL/GenBank/DDBJ whole genome shotgun (WGS) entry which is preliminary data.</text>
</comment>
<sequence length="163" mass="17836">MTKEEIAEVLAKPYSQDLLTGGIPARFAYVGLDGDPRVIPIAFLWDGEHIVVCTVPASAKVSALRKHPRASITIDTESYPPKVLLIRGSVELEIVDGIPDEYVEASFKLVPADQQEAWKAGVTALYDQMCRITITPDWVKLLDFETTIPKAVEDIITAKQAGG</sequence>
<dbReference type="RefSeq" id="WP_133798920.1">
    <property type="nucleotide sequence ID" value="NZ_SNWQ01000002.1"/>
</dbReference>
<dbReference type="InterPro" id="IPR012349">
    <property type="entry name" value="Split_barrel_FMN-bd"/>
</dbReference>
<dbReference type="Pfam" id="PF01243">
    <property type="entry name" value="PNPOx_N"/>
    <property type="match status" value="1"/>
</dbReference>
<evidence type="ECO:0000259" key="1">
    <source>
        <dbReference type="Pfam" id="PF01243"/>
    </source>
</evidence>
<gene>
    <name evidence="2" type="ORF">EV643_102346</name>
</gene>
<keyword evidence="3" id="KW-1185">Reference proteome</keyword>
<evidence type="ECO:0000313" key="2">
    <source>
        <dbReference type="EMBL" id="TDO52507.1"/>
    </source>
</evidence>
<proteinExistence type="predicted"/>
<dbReference type="Gene3D" id="2.30.110.10">
    <property type="entry name" value="Electron Transport, Fmn-binding Protein, Chain A"/>
    <property type="match status" value="1"/>
</dbReference>
<dbReference type="EMBL" id="SNWQ01000002">
    <property type="protein sequence ID" value="TDO52507.1"/>
    <property type="molecule type" value="Genomic_DNA"/>
</dbReference>
<dbReference type="AlphaFoldDB" id="A0A4R6KLS7"/>
<organism evidence="2 3">
    <name type="scientific">Kribbella caucasensis</name>
    <dbReference type="NCBI Taxonomy" id="2512215"/>
    <lineage>
        <taxon>Bacteria</taxon>
        <taxon>Bacillati</taxon>
        <taxon>Actinomycetota</taxon>
        <taxon>Actinomycetes</taxon>
        <taxon>Propionibacteriales</taxon>
        <taxon>Kribbellaceae</taxon>
        <taxon>Kribbella</taxon>
    </lineage>
</organism>
<dbReference type="OrthoDB" id="156845at2"/>